<evidence type="ECO:0000256" key="10">
    <source>
        <dbReference type="ARBA" id="ARBA00023077"/>
    </source>
</evidence>
<evidence type="ECO:0000256" key="11">
    <source>
        <dbReference type="ARBA" id="ARBA00023136"/>
    </source>
</evidence>
<keyword evidence="5" id="KW-0410">Iron transport</keyword>
<dbReference type="KEGG" id="hdn:Hden_2834"/>
<comment type="similarity">
    <text evidence="2 14 15">Belongs to the TonB-dependent receptor family.</text>
</comment>
<dbReference type="GO" id="GO:0038023">
    <property type="term" value="F:signaling receptor activity"/>
    <property type="evidence" value="ECO:0007669"/>
    <property type="project" value="InterPro"/>
</dbReference>
<evidence type="ECO:0000256" key="3">
    <source>
        <dbReference type="ARBA" id="ARBA00022448"/>
    </source>
</evidence>
<evidence type="ECO:0000313" key="21">
    <source>
        <dbReference type="Proteomes" id="UP000002033"/>
    </source>
</evidence>
<keyword evidence="7 17" id="KW-0732">Signal</keyword>
<dbReference type="OrthoDB" id="9760333at2"/>
<keyword evidence="8" id="KW-0408">Iron</keyword>
<proteinExistence type="inferred from homology"/>
<dbReference type="HOGENOM" id="CLU_008287_9_4_5"/>
<dbReference type="InterPro" id="IPR012910">
    <property type="entry name" value="Plug_dom"/>
</dbReference>
<dbReference type="InterPro" id="IPR039426">
    <property type="entry name" value="TonB-dep_rcpt-like"/>
</dbReference>
<feature type="domain" description="TonB-dependent receptor plug" evidence="19">
    <location>
        <begin position="142"/>
        <end position="238"/>
    </location>
</feature>
<keyword evidence="12 20" id="KW-0675">Receptor</keyword>
<evidence type="ECO:0000256" key="5">
    <source>
        <dbReference type="ARBA" id="ARBA00022496"/>
    </source>
</evidence>
<evidence type="ECO:0000256" key="12">
    <source>
        <dbReference type="ARBA" id="ARBA00023170"/>
    </source>
</evidence>
<evidence type="ECO:0000256" key="6">
    <source>
        <dbReference type="ARBA" id="ARBA00022692"/>
    </source>
</evidence>
<dbReference type="InterPro" id="IPR037066">
    <property type="entry name" value="Plug_dom_sf"/>
</dbReference>
<dbReference type="AlphaFoldDB" id="D8JUK0"/>
<sequence precursor="true">MFSWKVPSALAIFAAIAPIPALAQAPSEQPNPSESRADSEAPAAPGDNSLPAVVVTSDEEEERKAKSKAAKKAKSAASAKKAPAAAKKAAPPTDEPTDASAAFAGGNGSESAANGNSNLNSGSVNGYLATTTSSATKTNTPLRNVPQSISVITEQQIQDQNATSIGDVTKYVPGVIMGQGEGNRDQPTIRGQGTTADFYIDGVRDDAQIFRDLYNTERIEILKGPNALIFGRGGAGGAINRVTKQADGSHIGEATVTGGMYDFKRTSIDVGDAITPDAAFRLTAVYEDSESYRDFVDLERWGVNPTFAFRIDSQTQVRVGYEHYFDHRTADRGIPSFNGRPAPTSRSTFFGNPDVSYSEATVDSAFATIEHKTDYGLKIRNHTYFANYDKFYQNVFASGPANLAADTVQLQAYNQENDRQNIFNQTDLTYKFDLGWSRHTLLGGMEFGHQKSRNYRQNGFFQSPPSGGACSSIVVSGVTSTCTTSFSHPTIFTPDILFQGVSSQANNDVKANSRSFYIQDQMEITRYLEIIGGVRHETFDLDLFDRNTSTTLKQNDDLVSPRAGVVLKPTDSLSIYGSYAVSYLPASGDQFSAVNSATVNLDPEKFTNYEVGVKWDLTPDLAFTAAGYQLTRTNVRFQQPDGTFIQTGETEVKGFEAGLVGYLTDAWQISAGYGHQVGKVTKATATTAPAGTPLPLLPSDTFSLWNRYQFTKAFGAGFGIVHRTDMFAQLSTTEVVLPSFTTVDAAVFWKINDNLRAQVNVENIFNEGYYISAHNNNNITPGAPTTAYVSLTSNF</sequence>
<feature type="compositionally biased region" description="Basic residues" evidence="16">
    <location>
        <begin position="65"/>
        <end position="74"/>
    </location>
</feature>
<evidence type="ECO:0000256" key="4">
    <source>
        <dbReference type="ARBA" id="ARBA00022452"/>
    </source>
</evidence>
<dbReference type="Proteomes" id="UP000002033">
    <property type="component" value="Chromosome"/>
</dbReference>
<feature type="domain" description="TonB-dependent receptor-like beta-barrel" evidence="18">
    <location>
        <begin position="310"/>
        <end position="764"/>
    </location>
</feature>
<keyword evidence="6 14" id="KW-0812">Transmembrane</keyword>
<feature type="chain" id="PRO_5003116401" evidence="17">
    <location>
        <begin position="24"/>
        <end position="795"/>
    </location>
</feature>
<evidence type="ECO:0000256" key="1">
    <source>
        <dbReference type="ARBA" id="ARBA00004571"/>
    </source>
</evidence>
<dbReference type="GO" id="GO:0015891">
    <property type="term" value="P:siderophore transport"/>
    <property type="evidence" value="ECO:0007669"/>
    <property type="project" value="InterPro"/>
</dbReference>
<dbReference type="Pfam" id="PF00593">
    <property type="entry name" value="TonB_dep_Rec_b-barrel"/>
    <property type="match status" value="1"/>
</dbReference>
<dbReference type="InterPro" id="IPR010105">
    <property type="entry name" value="TonB_sidphr_rcpt"/>
</dbReference>
<dbReference type="Gene3D" id="2.40.170.20">
    <property type="entry name" value="TonB-dependent receptor, beta-barrel domain"/>
    <property type="match status" value="1"/>
</dbReference>
<dbReference type="Gene3D" id="2.170.130.10">
    <property type="entry name" value="TonB-dependent receptor, plug domain"/>
    <property type="match status" value="1"/>
</dbReference>
<dbReference type="PROSITE" id="PS52016">
    <property type="entry name" value="TONB_DEPENDENT_REC_3"/>
    <property type="match status" value="1"/>
</dbReference>
<dbReference type="STRING" id="582899.Hden_2834"/>
<dbReference type="Pfam" id="PF07715">
    <property type="entry name" value="Plug"/>
    <property type="match status" value="1"/>
</dbReference>
<dbReference type="FunFam" id="2.170.130.10:FF:000001">
    <property type="entry name" value="Catecholate siderophore TonB-dependent receptor"/>
    <property type="match status" value="1"/>
</dbReference>
<evidence type="ECO:0000256" key="9">
    <source>
        <dbReference type="ARBA" id="ARBA00023065"/>
    </source>
</evidence>
<dbReference type="eggNOG" id="COG4774">
    <property type="taxonomic scope" value="Bacteria"/>
</dbReference>
<evidence type="ECO:0000256" key="13">
    <source>
        <dbReference type="ARBA" id="ARBA00023237"/>
    </source>
</evidence>
<keyword evidence="10 15" id="KW-0798">TonB box</keyword>
<evidence type="ECO:0000256" key="2">
    <source>
        <dbReference type="ARBA" id="ARBA00009810"/>
    </source>
</evidence>
<dbReference type="GO" id="GO:0009279">
    <property type="term" value="C:cell outer membrane"/>
    <property type="evidence" value="ECO:0007669"/>
    <property type="project" value="UniProtKB-SubCell"/>
</dbReference>
<dbReference type="PANTHER" id="PTHR32552">
    <property type="entry name" value="FERRICHROME IRON RECEPTOR-RELATED"/>
    <property type="match status" value="1"/>
</dbReference>
<keyword evidence="4 14" id="KW-1134">Transmembrane beta strand</keyword>
<dbReference type="PANTHER" id="PTHR32552:SF68">
    <property type="entry name" value="FERRICHROME OUTER MEMBRANE TRANSPORTER_PHAGE RECEPTOR"/>
    <property type="match status" value="1"/>
</dbReference>
<dbReference type="CDD" id="cd01347">
    <property type="entry name" value="ligand_gated_channel"/>
    <property type="match status" value="1"/>
</dbReference>
<feature type="signal peptide" evidence="17">
    <location>
        <begin position="1"/>
        <end position="23"/>
    </location>
</feature>
<comment type="subcellular location">
    <subcellularLocation>
        <location evidence="1 14">Cell outer membrane</location>
        <topology evidence="1 14">Multi-pass membrane protein</topology>
    </subcellularLocation>
</comment>
<reference evidence="21" key="1">
    <citation type="journal article" date="2011" name="J. Bacteriol.">
        <title>Genome sequences of eight morphologically diverse alphaproteobacteria.</title>
        <authorList>
            <consortium name="US DOE Joint Genome Institute"/>
            <person name="Brown P.J."/>
            <person name="Kysela D.T."/>
            <person name="Buechlein A."/>
            <person name="Hemmerich C."/>
            <person name="Brun Y.V."/>
        </authorList>
    </citation>
    <scope>NUCLEOTIDE SEQUENCE [LARGE SCALE GENOMIC DNA]</scope>
    <source>
        <strain evidence="21">ATCC 51888 / DSM 1869 / NCIB 11706 / TK 0415</strain>
    </source>
</reference>
<dbReference type="InterPro" id="IPR000531">
    <property type="entry name" value="Beta-barrel_TonB"/>
</dbReference>
<evidence type="ECO:0000256" key="14">
    <source>
        <dbReference type="PROSITE-ProRule" id="PRU01360"/>
    </source>
</evidence>
<keyword evidence="13 14" id="KW-0998">Cell outer membrane</keyword>
<accession>D8JUK0</accession>
<evidence type="ECO:0000256" key="7">
    <source>
        <dbReference type="ARBA" id="ARBA00022729"/>
    </source>
</evidence>
<evidence type="ECO:0000313" key="20">
    <source>
        <dbReference type="EMBL" id="ADJ24630.1"/>
    </source>
</evidence>
<feature type="compositionally biased region" description="Low complexity" evidence="16">
    <location>
        <begin position="75"/>
        <end position="92"/>
    </location>
</feature>
<evidence type="ECO:0000256" key="16">
    <source>
        <dbReference type="SAM" id="MobiDB-lite"/>
    </source>
</evidence>
<organism evidence="20 21">
    <name type="scientific">Hyphomicrobium denitrificans (strain ATCC 51888 / DSM 1869 / NCIMB 11706 / TK 0415)</name>
    <dbReference type="NCBI Taxonomy" id="582899"/>
    <lineage>
        <taxon>Bacteria</taxon>
        <taxon>Pseudomonadati</taxon>
        <taxon>Pseudomonadota</taxon>
        <taxon>Alphaproteobacteria</taxon>
        <taxon>Hyphomicrobiales</taxon>
        <taxon>Hyphomicrobiaceae</taxon>
        <taxon>Hyphomicrobium</taxon>
    </lineage>
</organism>
<evidence type="ECO:0000256" key="15">
    <source>
        <dbReference type="RuleBase" id="RU003357"/>
    </source>
</evidence>
<protein>
    <submittedName>
        <fullName evidence="20">TonB-dependent siderophore receptor</fullName>
    </submittedName>
</protein>
<dbReference type="GO" id="GO:0015344">
    <property type="term" value="F:siderophore uptake transmembrane transporter activity"/>
    <property type="evidence" value="ECO:0007669"/>
    <property type="project" value="TreeGrafter"/>
</dbReference>
<keyword evidence="9" id="KW-0406">Ion transport</keyword>
<evidence type="ECO:0000256" key="8">
    <source>
        <dbReference type="ARBA" id="ARBA00023004"/>
    </source>
</evidence>
<evidence type="ECO:0000259" key="19">
    <source>
        <dbReference type="Pfam" id="PF07715"/>
    </source>
</evidence>
<evidence type="ECO:0000259" key="18">
    <source>
        <dbReference type="Pfam" id="PF00593"/>
    </source>
</evidence>
<dbReference type="InterPro" id="IPR036942">
    <property type="entry name" value="Beta-barrel_TonB_sf"/>
</dbReference>
<dbReference type="SUPFAM" id="SSF56935">
    <property type="entry name" value="Porins"/>
    <property type="match status" value="1"/>
</dbReference>
<name>D8JUK0_HYPDA</name>
<gene>
    <name evidence="20" type="ordered locus">Hden_2834</name>
</gene>
<keyword evidence="21" id="KW-1185">Reference proteome</keyword>
<evidence type="ECO:0000256" key="17">
    <source>
        <dbReference type="SAM" id="SignalP"/>
    </source>
</evidence>
<feature type="compositionally biased region" description="Low complexity" evidence="16">
    <location>
        <begin position="99"/>
        <end position="118"/>
    </location>
</feature>
<dbReference type="EMBL" id="CP002083">
    <property type="protein sequence ID" value="ADJ24630.1"/>
    <property type="molecule type" value="Genomic_DNA"/>
</dbReference>
<feature type="region of interest" description="Disordered" evidence="16">
    <location>
        <begin position="24"/>
        <end position="118"/>
    </location>
</feature>
<keyword evidence="11 14" id="KW-0472">Membrane</keyword>
<keyword evidence="3 14" id="KW-0813">Transport</keyword>
<dbReference type="NCBIfam" id="TIGR01783">
    <property type="entry name" value="TonB-siderophor"/>
    <property type="match status" value="1"/>
</dbReference>